<organism evidence="1 2">
    <name type="scientific">Pseudomonas frederiksbergensis</name>
    <dbReference type="NCBI Taxonomy" id="104087"/>
    <lineage>
        <taxon>Bacteria</taxon>
        <taxon>Pseudomonadati</taxon>
        <taxon>Pseudomonadota</taxon>
        <taxon>Gammaproteobacteria</taxon>
        <taxon>Pseudomonadales</taxon>
        <taxon>Pseudomonadaceae</taxon>
        <taxon>Pseudomonas</taxon>
    </lineage>
</organism>
<dbReference type="AlphaFoldDB" id="A0A423K025"/>
<dbReference type="RefSeq" id="WP_123512757.1">
    <property type="nucleotide sequence ID" value="NZ_MOBQ01000024.1"/>
</dbReference>
<evidence type="ECO:0008006" key="3">
    <source>
        <dbReference type="Google" id="ProtNLM"/>
    </source>
</evidence>
<evidence type="ECO:0000313" key="1">
    <source>
        <dbReference type="EMBL" id="RON43556.1"/>
    </source>
</evidence>
<accession>A0A423K025</accession>
<sequence>MPWYRTGTVTVTNGSTTVTGVGTDFAANGRVGDAFIGPNGALHEVTNVASSTVLAIYPAYAGATASGAGFSVAPIQGYVKQLADQAQTILQQWGATLAGLGAVSSENVVPVTKGGTGGITAAAARTGLGLGSAAVAPLVGTVSQTGGVPTGAIFQTISNSNGSAIKFADGTMICRSTRDYGSVNINIALGSLFVSAIQAGSNFADTFISPPTCTINLISGGATAYAGTIALPSTSASQGFYAVAGNSGAQSIAAVVIAIGRWYA</sequence>
<dbReference type="Proteomes" id="UP000285349">
    <property type="component" value="Unassembled WGS sequence"/>
</dbReference>
<evidence type="ECO:0000313" key="2">
    <source>
        <dbReference type="Proteomes" id="UP000285349"/>
    </source>
</evidence>
<name>A0A423K025_9PSED</name>
<protein>
    <recommendedName>
        <fullName evidence="3">Phage tail protein</fullName>
    </recommendedName>
</protein>
<reference evidence="1 2" key="1">
    <citation type="submission" date="2016-10" db="EMBL/GenBank/DDBJ databases">
        <title>Comparative genome analysis of multiple Pseudomonas spp. focuses on biocontrol and plant growth promoting traits.</title>
        <authorList>
            <person name="Tao X.-Y."/>
            <person name="Taylor C.G."/>
        </authorList>
    </citation>
    <scope>NUCLEOTIDE SEQUENCE [LARGE SCALE GENOMIC DNA]</scope>
    <source>
        <strain evidence="1 2">37A10</strain>
    </source>
</reference>
<dbReference type="OrthoDB" id="564699at2"/>
<comment type="caution">
    <text evidence="1">The sequence shown here is derived from an EMBL/GenBank/DDBJ whole genome shotgun (WGS) entry which is preliminary data.</text>
</comment>
<proteinExistence type="predicted"/>
<dbReference type="EMBL" id="MOBQ01000024">
    <property type="protein sequence ID" value="RON43556.1"/>
    <property type="molecule type" value="Genomic_DNA"/>
</dbReference>
<gene>
    <name evidence="1" type="ORF">BK666_21035</name>
</gene>